<sequence>MSVIPQAAIVAVAIIGGLVILCAIVGSIVFLVHRWRRRLPMANMQADLDMMPLEELEGRKTFNGRLCASSSLGSVVSQKE</sequence>
<gene>
    <name evidence="2" type="ORF">SCLTRI_LOCUS10034</name>
</gene>
<dbReference type="Proteomes" id="UP000624404">
    <property type="component" value="Unassembled WGS sequence"/>
</dbReference>
<protein>
    <submittedName>
        <fullName evidence="2">B7f2f63d-123b-4ef3-9845-0d10f93c5412</fullName>
    </submittedName>
</protein>
<evidence type="ECO:0000256" key="1">
    <source>
        <dbReference type="SAM" id="Phobius"/>
    </source>
</evidence>
<accession>A0A8H2ZY05</accession>
<dbReference type="OrthoDB" id="3562210at2759"/>
<organism evidence="2 3">
    <name type="scientific">Sclerotinia trifoliorum</name>
    <dbReference type="NCBI Taxonomy" id="28548"/>
    <lineage>
        <taxon>Eukaryota</taxon>
        <taxon>Fungi</taxon>
        <taxon>Dikarya</taxon>
        <taxon>Ascomycota</taxon>
        <taxon>Pezizomycotina</taxon>
        <taxon>Leotiomycetes</taxon>
        <taxon>Helotiales</taxon>
        <taxon>Sclerotiniaceae</taxon>
        <taxon>Sclerotinia</taxon>
    </lineage>
</organism>
<keyword evidence="1" id="KW-0472">Membrane</keyword>
<comment type="caution">
    <text evidence="2">The sequence shown here is derived from an EMBL/GenBank/DDBJ whole genome shotgun (WGS) entry which is preliminary data.</text>
</comment>
<dbReference type="AlphaFoldDB" id="A0A8H2ZY05"/>
<feature type="transmembrane region" description="Helical" evidence="1">
    <location>
        <begin position="6"/>
        <end position="32"/>
    </location>
</feature>
<reference evidence="2" key="1">
    <citation type="submission" date="2020-10" db="EMBL/GenBank/DDBJ databases">
        <authorList>
            <person name="Kusch S."/>
        </authorList>
    </citation>
    <scope>NUCLEOTIDE SEQUENCE</scope>
    <source>
        <strain evidence="2">SwB9</strain>
    </source>
</reference>
<keyword evidence="3" id="KW-1185">Reference proteome</keyword>
<keyword evidence="1" id="KW-0812">Transmembrane</keyword>
<keyword evidence="1" id="KW-1133">Transmembrane helix</keyword>
<proteinExistence type="predicted"/>
<evidence type="ECO:0000313" key="3">
    <source>
        <dbReference type="Proteomes" id="UP000624404"/>
    </source>
</evidence>
<name>A0A8H2ZY05_9HELO</name>
<dbReference type="EMBL" id="CAJHIA010000036">
    <property type="protein sequence ID" value="CAD6453903.1"/>
    <property type="molecule type" value="Genomic_DNA"/>
</dbReference>
<evidence type="ECO:0000313" key="2">
    <source>
        <dbReference type="EMBL" id="CAD6453903.1"/>
    </source>
</evidence>